<dbReference type="EMBL" id="CAAE01018918">
    <property type="protein sequence ID" value="CAG13908.1"/>
    <property type="molecule type" value="Genomic_DNA"/>
</dbReference>
<reference evidence="2" key="2">
    <citation type="submission" date="2004-02" db="EMBL/GenBank/DDBJ databases">
        <authorList>
            <consortium name="Genoscope"/>
            <consortium name="Whitehead Institute Centre for Genome Research"/>
        </authorList>
    </citation>
    <scope>NUCLEOTIDE SEQUENCE</scope>
</reference>
<accession>Q4RCH5</accession>
<evidence type="ECO:0000313" key="2">
    <source>
        <dbReference type="EMBL" id="CAG13908.1"/>
    </source>
</evidence>
<reference evidence="2" key="1">
    <citation type="journal article" date="2004" name="Nature">
        <title>Genome duplication in the teleost fish Tetraodon nigroviridis reveals the early vertebrate proto-karyotype.</title>
        <authorList>
            <person name="Jaillon O."/>
            <person name="Aury J.-M."/>
            <person name="Brunet F."/>
            <person name="Petit J.-L."/>
            <person name="Stange-Thomann N."/>
            <person name="Mauceli E."/>
            <person name="Bouneau L."/>
            <person name="Fischer C."/>
            <person name="Ozouf-Costaz C."/>
            <person name="Bernot A."/>
            <person name="Nicaud S."/>
            <person name="Jaffe D."/>
            <person name="Fisher S."/>
            <person name="Lutfalla G."/>
            <person name="Dossat C."/>
            <person name="Segurens B."/>
            <person name="Dasilva C."/>
            <person name="Salanoubat M."/>
            <person name="Levy M."/>
            <person name="Boudet N."/>
            <person name="Castellano S."/>
            <person name="Anthouard V."/>
            <person name="Jubin C."/>
            <person name="Castelli V."/>
            <person name="Katinka M."/>
            <person name="Vacherie B."/>
            <person name="Biemont C."/>
            <person name="Skalli Z."/>
            <person name="Cattolico L."/>
            <person name="Poulain J."/>
            <person name="De Berardinis V."/>
            <person name="Cruaud C."/>
            <person name="Duprat S."/>
            <person name="Brottier P."/>
            <person name="Coutanceau J.-P."/>
            <person name="Gouzy J."/>
            <person name="Parra G."/>
            <person name="Lardier G."/>
            <person name="Chapple C."/>
            <person name="McKernan K.J."/>
            <person name="McEwan P."/>
            <person name="Bosak S."/>
            <person name="Kellis M."/>
            <person name="Volff J.-N."/>
            <person name="Guigo R."/>
            <person name="Zody M.C."/>
            <person name="Mesirov J."/>
            <person name="Lindblad-Toh K."/>
            <person name="Birren B."/>
            <person name="Nusbaum C."/>
            <person name="Kahn D."/>
            <person name="Robinson-Rechavi M."/>
            <person name="Laudet V."/>
            <person name="Schachter V."/>
            <person name="Quetier F."/>
            <person name="Saurin W."/>
            <person name="Scarpelli C."/>
            <person name="Wincker P."/>
            <person name="Lander E.S."/>
            <person name="Weissenbach J."/>
            <person name="Roest Crollius H."/>
        </authorList>
    </citation>
    <scope>NUCLEOTIDE SEQUENCE [LARGE SCALE GENOMIC DNA]</scope>
</reference>
<dbReference type="OrthoDB" id="431169at2759"/>
<feature type="non-terminal residue" evidence="2">
    <location>
        <position position="41"/>
    </location>
</feature>
<dbReference type="InterPro" id="IPR035979">
    <property type="entry name" value="RBD_domain_sf"/>
</dbReference>
<sequence length="41" mass="4752">KVRTLFVSGLPLDIKPRELYLLFRPFKGYEGSLIKLTSKQV</sequence>
<dbReference type="Gene3D" id="3.30.70.330">
    <property type="match status" value="1"/>
</dbReference>
<dbReference type="GO" id="GO:0003723">
    <property type="term" value="F:RNA binding"/>
    <property type="evidence" value="ECO:0007669"/>
    <property type="project" value="UniProtKB-KW"/>
</dbReference>
<comment type="caution">
    <text evidence="2">The sequence shown here is derived from an EMBL/GenBank/DDBJ whole genome shotgun (WGS) entry which is preliminary data.</text>
</comment>
<dbReference type="PANTHER" id="PTHR10501">
    <property type="entry name" value="U1 SMALL NUCLEAR RIBONUCLEOPROTEIN A/U2 SMALL NUCLEAR RIBONUCLEOPROTEIN B"/>
    <property type="match status" value="1"/>
</dbReference>
<dbReference type="SUPFAM" id="SSF54928">
    <property type="entry name" value="RNA-binding domain, RBD"/>
    <property type="match status" value="1"/>
</dbReference>
<dbReference type="KEGG" id="tng:GSTEN00037726G001"/>
<feature type="non-terminal residue" evidence="2">
    <location>
        <position position="1"/>
    </location>
</feature>
<keyword evidence="1" id="KW-0694">RNA-binding</keyword>
<gene>
    <name evidence="2" type="ORF">GSTENG00037726001</name>
</gene>
<dbReference type="InterPro" id="IPR012677">
    <property type="entry name" value="Nucleotide-bd_a/b_plait_sf"/>
</dbReference>
<dbReference type="AlphaFoldDB" id="Q4RCH5"/>
<proteinExistence type="predicted"/>
<organism evidence="2">
    <name type="scientific">Tetraodon nigroviridis</name>
    <name type="common">Spotted green pufferfish</name>
    <name type="synonym">Chelonodon nigroviridis</name>
    <dbReference type="NCBI Taxonomy" id="99883"/>
    <lineage>
        <taxon>Eukaryota</taxon>
        <taxon>Metazoa</taxon>
        <taxon>Chordata</taxon>
        <taxon>Craniata</taxon>
        <taxon>Vertebrata</taxon>
        <taxon>Euteleostomi</taxon>
        <taxon>Actinopterygii</taxon>
        <taxon>Neopterygii</taxon>
        <taxon>Teleostei</taxon>
        <taxon>Neoteleostei</taxon>
        <taxon>Acanthomorphata</taxon>
        <taxon>Eupercaria</taxon>
        <taxon>Tetraodontiformes</taxon>
        <taxon>Tetradontoidea</taxon>
        <taxon>Tetraodontidae</taxon>
        <taxon>Tetraodon</taxon>
    </lineage>
</organism>
<name>Q4RCH5_TETNG</name>
<evidence type="ECO:0000256" key="1">
    <source>
        <dbReference type="ARBA" id="ARBA00022884"/>
    </source>
</evidence>
<protein>
    <submittedName>
        <fullName evidence="2">(spotted green pufferfish) hypothetical protein</fullName>
    </submittedName>
</protein>